<dbReference type="InterPro" id="IPR011990">
    <property type="entry name" value="TPR-like_helical_dom_sf"/>
</dbReference>
<evidence type="ECO:0000313" key="1">
    <source>
        <dbReference type="EMBL" id="RVU32448.1"/>
    </source>
</evidence>
<dbReference type="EMBL" id="SACQ01000001">
    <property type="protein sequence ID" value="RVU32448.1"/>
    <property type="molecule type" value="Genomic_DNA"/>
</dbReference>
<comment type="caution">
    <text evidence="1">The sequence shown here is derived from an EMBL/GenBank/DDBJ whole genome shotgun (WGS) entry which is preliminary data.</text>
</comment>
<reference evidence="1 2" key="1">
    <citation type="submission" date="2019-01" db="EMBL/GenBank/DDBJ databases">
        <authorList>
            <person name="Chen W.-M."/>
        </authorList>
    </citation>
    <scope>NUCLEOTIDE SEQUENCE [LARGE SCALE GENOMIC DNA]</scope>
    <source>
        <strain evidence="1 2">HPM-16</strain>
    </source>
</reference>
<dbReference type="Gene3D" id="1.25.40.10">
    <property type="entry name" value="Tetratricopeptide repeat domain"/>
    <property type="match status" value="1"/>
</dbReference>
<accession>A0A437QD30</accession>
<dbReference type="RefSeq" id="WP_127692617.1">
    <property type="nucleotide sequence ID" value="NZ_SACQ01000001.1"/>
</dbReference>
<evidence type="ECO:0000313" key="2">
    <source>
        <dbReference type="Proteomes" id="UP000282818"/>
    </source>
</evidence>
<dbReference type="AlphaFoldDB" id="A0A437QD30"/>
<keyword evidence="2" id="KW-1185">Reference proteome</keyword>
<dbReference type="Proteomes" id="UP000282818">
    <property type="component" value="Unassembled WGS sequence"/>
</dbReference>
<dbReference type="Gene3D" id="1.20.58.320">
    <property type="entry name" value="TPR-like"/>
    <property type="match status" value="1"/>
</dbReference>
<gene>
    <name evidence="1" type="ORF">EOE65_02025</name>
</gene>
<dbReference type="Pfam" id="PF06041">
    <property type="entry name" value="DUF924"/>
    <property type="match status" value="1"/>
</dbReference>
<proteinExistence type="predicted"/>
<dbReference type="InterPro" id="IPR010323">
    <property type="entry name" value="DUF924"/>
</dbReference>
<protein>
    <submittedName>
        <fullName evidence="1">DUF924 domain-containing protein</fullName>
    </submittedName>
</protein>
<dbReference type="SUPFAM" id="SSF48452">
    <property type="entry name" value="TPR-like"/>
    <property type="match status" value="1"/>
</dbReference>
<name>A0A437QD30_9GAMM</name>
<sequence length="201" mass="22989">MREQIDEVLQFWFGDLQDGFPVADRSALWWGGGEALDQQVEALFGPQVRRALAGGLADWEETPRGRLALVILLDQFTRNIYRGSAEAFSGDEQACALVKRSLERDYDLALEVSERLFFYMPLEHSESMADQNLCVSKMEALYTCVDDANRDKVVNAVNFAKEHRDVIEQFGRFPHRNQALNRESTEKELAYLHQGQKGWGQ</sequence>
<organism evidence="1 2">
    <name type="scientific">Neptunomonas marina</name>
    <dbReference type="NCBI Taxonomy" id="1815562"/>
    <lineage>
        <taxon>Bacteria</taxon>
        <taxon>Pseudomonadati</taxon>
        <taxon>Pseudomonadota</taxon>
        <taxon>Gammaproteobacteria</taxon>
        <taxon>Oceanospirillales</taxon>
        <taxon>Oceanospirillaceae</taxon>
        <taxon>Neptunomonas</taxon>
    </lineage>
</organism>